<evidence type="ECO:0000256" key="2">
    <source>
        <dbReference type="ARBA" id="ARBA00022777"/>
    </source>
</evidence>
<dbReference type="SUPFAM" id="SSF53613">
    <property type="entry name" value="Ribokinase-like"/>
    <property type="match status" value="1"/>
</dbReference>
<dbReference type="Pfam" id="PF00294">
    <property type="entry name" value="PfkB"/>
    <property type="match status" value="1"/>
</dbReference>
<sequence>MTSSPIVTVFGSLHYDIAVFGPDRPRQGETVTGTSWHPKSGGKGGNQAVAAAQAGVSTFMIGAVADDDFGHFLLANLKRKQVDERFVRRDTAKGTGQATGMSVAIFDAQGDYGAVIVSGANLTLGDHDVEAAADLLKRTTVLVLQNEIPDAANAAAAKAVKQAGGRVLINAAPARALSADLQQWIDIIVVNAIEAEMLAGTPVVETLEGALEAAKILLAHFPEVVVTAGGAGVAYANRSGTEITLPAVKVKVESTHGAGDMFIGVMAAELAHGTSMETALQSANAQAAKLVGTPEAERV</sequence>
<evidence type="ECO:0000256" key="3">
    <source>
        <dbReference type="SAM" id="MobiDB-lite"/>
    </source>
</evidence>
<dbReference type="EC" id="2.7.1.15" evidence="5"/>
<dbReference type="Proteomes" id="UP000544107">
    <property type="component" value="Unassembled WGS sequence"/>
</dbReference>
<evidence type="ECO:0000313" key="6">
    <source>
        <dbReference type="EMBL" id="OLP50469.1"/>
    </source>
</evidence>
<evidence type="ECO:0000259" key="4">
    <source>
        <dbReference type="Pfam" id="PF00294"/>
    </source>
</evidence>
<reference evidence="6 7" key="1">
    <citation type="submission" date="2016-09" db="EMBL/GenBank/DDBJ databases">
        <title>Rhizobium oryziradicis sp. nov., isolated from the root of rice.</title>
        <authorList>
            <person name="Zhao J."/>
            <person name="Zhang X."/>
        </authorList>
    </citation>
    <scope>NUCLEOTIDE SEQUENCE [LARGE SCALE GENOMIC DNA]</scope>
    <source>
        <strain evidence="6 7">14971</strain>
    </source>
</reference>
<dbReference type="GO" id="GO:0004747">
    <property type="term" value="F:ribokinase activity"/>
    <property type="evidence" value="ECO:0007669"/>
    <property type="project" value="UniProtKB-EC"/>
</dbReference>
<dbReference type="EMBL" id="JACIED010000003">
    <property type="protein sequence ID" value="MBB4008345.1"/>
    <property type="molecule type" value="Genomic_DNA"/>
</dbReference>
<evidence type="ECO:0000313" key="8">
    <source>
        <dbReference type="Proteomes" id="UP000544107"/>
    </source>
</evidence>
<organism evidence="6 7">
    <name type="scientific">Allorhizobium taibaishanense</name>
    <dbReference type="NCBI Taxonomy" id="887144"/>
    <lineage>
        <taxon>Bacteria</taxon>
        <taxon>Pseudomonadati</taxon>
        <taxon>Pseudomonadota</taxon>
        <taxon>Alphaproteobacteria</taxon>
        <taxon>Hyphomicrobiales</taxon>
        <taxon>Rhizobiaceae</taxon>
        <taxon>Rhizobium/Agrobacterium group</taxon>
        <taxon>Allorhizobium</taxon>
    </lineage>
</organism>
<feature type="region of interest" description="Disordered" evidence="3">
    <location>
        <begin position="24"/>
        <end position="47"/>
    </location>
</feature>
<dbReference type="EMBL" id="MKIN01000021">
    <property type="protein sequence ID" value="OLP50469.1"/>
    <property type="molecule type" value="Genomic_DNA"/>
</dbReference>
<dbReference type="InterPro" id="IPR029056">
    <property type="entry name" value="Ribokinase-like"/>
</dbReference>
<reference evidence="5 8" key="2">
    <citation type="submission" date="2020-08" db="EMBL/GenBank/DDBJ databases">
        <title>Genomic Encyclopedia of Type Strains, Phase IV (KMG-IV): sequencing the most valuable type-strain genomes for metagenomic binning, comparative biology and taxonomic classification.</title>
        <authorList>
            <person name="Goeker M."/>
        </authorList>
    </citation>
    <scope>NUCLEOTIDE SEQUENCE [LARGE SCALE GENOMIC DNA]</scope>
    <source>
        <strain evidence="5 8">DSM 100021</strain>
    </source>
</reference>
<dbReference type="STRING" id="887144.BJF91_14380"/>
<dbReference type="PANTHER" id="PTHR10584">
    <property type="entry name" value="SUGAR KINASE"/>
    <property type="match status" value="1"/>
</dbReference>
<protein>
    <submittedName>
        <fullName evidence="6">Ribokinase</fullName>
        <ecNumber evidence="5">2.7.1.15</ecNumber>
    </submittedName>
</protein>
<dbReference type="AlphaFoldDB" id="A0A1Q9A7D7"/>
<evidence type="ECO:0000313" key="7">
    <source>
        <dbReference type="Proteomes" id="UP000185598"/>
    </source>
</evidence>
<comment type="caution">
    <text evidence="6">The sequence shown here is derived from an EMBL/GenBank/DDBJ whole genome shotgun (WGS) entry which is preliminary data.</text>
</comment>
<name>A0A1Q9A7D7_9HYPH</name>
<feature type="domain" description="Carbohydrate kinase PfkB" evidence="4">
    <location>
        <begin position="7"/>
        <end position="295"/>
    </location>
</feature>
<accession>A0A1Q9A7D7</accession>
<dbReference type="PANTHER" id="PTHR10584:SF166">
    <property type="entry name" value="RIBOKINASE"/>
    <property type="match status" value="1"/>
</dbReference>
<evidence type="ECO:0000313" key="5">
    <source>
        <dbReference type="EMBL" id="MBB4008345.1"/>
    </source>
</evidence>
<keyword evidence="2 6" id="KW-0418">Kinase</keyword>
<gene>
    <name evidence="6" type="ORF">BJF91_14380</name>
    <name evidence="5" type="ORF">GGQ71_002625</name>
</gene>
<dbReference type="OrthoDB" id="63083at2"/>
<evidence type="ECO:0000256" key="1">
    <source>
        <dbReference type="ARBA" id="ARBA00022679"/>
    </source>
</evidence>
<keyword evidence="1 5" id="KW-0808">Transferase</keyword>
<dbReference type="InterPro" id="IPR011611">
    <property type="entry name" value="PfkB_dom"/>
</dbReference>
<dbReference type="RefSeq" id="WP_075614361.1">
    <property type="nucleotide sequence ID" value="NZ_JACIED010000003.1"/>
</dbReference>
<proteinExistence type="predicted"/>
<dbReference type="InterPro" id="IPR002139">
    <property type="entry name" value="Ribo/fructo_kinase"/>
</dbReference>
<keyword evidence="7" id="KW-1185">Reference proteome</keyword>
<dbReference type="Proteomes" id="UP000185598">
    <property type="component" value="Unassembled WGS sequence"/>
</dbReference>
<dbReference type="PRINTS" id="PR00990">
    <property type="entry name" value="RIBOKINASE"/>
</dbReference>
<dbReference type="Gene3D" id="3.40.1190.20">
    <property type="match status" value="1"/>
</dbReference>